<dbReference type="Gramene" id="OE9A031191T2">
    <property type="protein sequence ID" value="OE9A031191C2"/>
    <property type="gene ID" value="OE9A031191"/>
</dbReference>
<dbReference type="InterPro" id="IPR007196">
    <property type="entry name" value="CCR4-Not_Not1_C"/>
</dbReference>
<comment type="caution">
    <text evidence="4">The sequence shown here is derived from an EMBL/GenBank/DDBJ whole genome shotgun (WGS) entry which is preliminary data.</text>
</comment>
<reference evidence="4 5" key="1">
    <citation type="submission" date="2019-12" db="EMBL/GenBank/DDBJ databases">
        <authorList>
            <person name="Alioto T."/>
            <person name="Alioto T."/>
            <person name="Gomez Garrido J."/>
        </authorList>
    </citation>
    <scope>NUCLEOTIDE SEQUENCE [LARGE SCALE GENOMIC DNA]</scope>
</reference>
<evidence type="ECO:0000256" key="1">
    <source>
        <dbReference type="SAM" id="MobiDB-lite"/>
    </source>
</evidence>
<dbReference type="AlphaFoldDB" id="A0A8S0UJB0"/>
<dbReference type="GO" id="GO:0000932">
    <property type="term" value="C:P-body"/>
    <property type="evidence" value="ECO:0007669"/>
    <property type="project" value="TreeGrafter"/>
</dbReference>
<dbReference type="PANTHER" id="PTHR13162">
    <property type="entry name" value="CCR4-NOT TRANSCRIPTION COMPLEX"/>
    <property type="match status" value="1"/>
</dbReference>
<dbReference type="OrthoDB" id="1703500at2759"/>
<evidence type="ECO:0000259" key="3">
    <source>
        <dbReference type="Pfam" id="PF25097"/>
    </source>
</evidence>
<dbReference type="Gene3D" id="1.25.40.800">
    <property type="match status" value="1"/>
</dbReference>
<dbReference type="PANTHER" id="PTHR13162:SF8">
    <property type="entry name" value="CCR4-NOT TRANSCRIPTION COMPLEX SUBUNIT 1"/>
    <property type="match status" value="1"/>
</dbReference>
<evidence type="ECO:0000259" key="2">
    <source>
        <dbReference type="Pfam" id="PF04054"/>
    </source>
</evidence>
<feature type="domain" description="CCR4-Not complex component Not1 C-terminal" evidence="2">
    <location>
        <begin position="414"/>
        <end position="527"/>
    </location>
</feature>
<protein>
    <submittedName>
        <fullName evidence="4">CCR4-NOT transcription complex subunit 1 isoform X2</fullName>
    </submittedName>
</protein>
<dbReference type="GO" id="GO:0060090">
    <property type="term" value="F:molecular adaptor activity"/>
    <property type="evidence" value="ECO:0007669"/>
    <property type="project" value="TreeGrafter"/>
</dbReference>
<dbReference type="InterPro" id="IPR055454">
    <property type="entry name" value="CNOT1-like_NOT1_connector"/>
</dbReference>
<dbReference type="InterPro" id="IPR040398">
    <property type="entry name" value="Not1"/>
</dbReference>
<gene>
    <name evidence="4" type="ORF">OLEA9_A031191</name>
</gene>
<dbReference type="EMBL" id="CACTIH010007788">
    <property type="protein sequence ID" value="CAA3018140.1"/>
    <property type="molecule type" value="Genomic_DNA"/>
</dbReference>
<proteinExistence type="predicted"/>
<sequence>MGALSEALHPLPGCLSHLQQRIYEDFVRLPWQNQSSQSSIAVPASPSTSSSSSGLYRQFALVCGEINSDMFSSGPLNSGIGVVPQTLDIGSEKIDTGVARLTSLQNLDHDTVTSYSPIVTPQPHAGETSDSVKESGTSAQPPNPILASEHLVSNISEPLFTTGDALDKYQTISEKLENLLTCDAEEATIDAKEAKIKEVIAEVPAVILRCINRDEAALAAFKGLYENGSNNAHVDATIRDVSKLVVEEGTNTVIYADEDQKFNKDITVGLIRSELLNLAEYNVRMAKLLDAGRNKAATEFANSLIETLVIDDTKVISELHNLVDALAKLAARPGYLESLQRLVEIAKNPATNALSDLSVGKEENAISSRDKEGTEVSGVSREDFISAELVEPDPAAFKEQARPPQHPQSIASMTTFLESAALDIFQTMIMDLDTEGCYLFLNAVANQLRYPNNHTHYFSFVLLYLFAETNQEKQITRVLLERLIVNRPHQWGLLITFVELIKNPRYNFWSRSFTRCAPEIEKLFKSVLRSCGGPKSVAENVISGVVEDIMH</sequence>
<evidence type="ECO:0000313" key="4">
    <source>
        <dbReference type="EMBL" id="CAA3018140.1"/>
    </source>
</evidence>
<evidence type="ECO:0000313" key="5">
    <source>
        <dbReference type="Proteomes" id="UP000594638"/>
    </source>
</evidence>
<keyword evidence="5" id="KW-1185">Reference proteome</keyword>
<dbReference type="Pfam" id="PF04054">
    <property type="entry name" value="Not1"/>
    <property type="match status" value="1"/>
</dbReference>
<dbReference type="GO" id="GO:0030015">
    <property type="term" value="C:CCR4-NOT core complex"/>
    <property type="evidence" value="ECO:0007669"/>
    <property type="project" value="InterPro"/>
</dbReference>
<name>A0A8S0UJB0_OLEEU</name>
<dbReference type="Proteomes" id="UP000594638">
    <property type="component" value="Unassembled WGS sequence"/>
</dbReference>
<organism evidence="4 5">
    <name type="scientific">Olea europaea subsp. europaea</name>
    <dbReference type="NCBI Taxonomy" id="158383"/>
    <lineage>
        <taxon>Eukaryota</taxon>
        <taxon>Viridiplantae</taxon>
        <taxon>Streptophyta</taxon>
        <taxon>Embryophyta</taxon>
        <taxon>Tracheophyta</taxon>
        <taxon>Spermatophyta</taxon>
        <taxon>Magnoliopsida</taxon>
        <taxon>eudicotyledons</taxon>
        <taxon>Gunneridae</taxon>
        <taxon>Pentapetalae</taxon>
        <taxon>asterids</taxon>
        <taxon>lamiids</taxon>
        <taxon>Lamiales</taxon>
        <taxon>Oleaceae</taxon>
        <taxon>Oleeae</taxon>
        <taxon>Olea</taxon>
    </lineage>
</organism>
<accession>A0A8S0UJB0</accession>
<dbReference type="CDD" id="cd20710">
    <property type="entry name" value="NOT1_connector"/>
    <property type="match status" value="1"/>
</dbReference>
<dbReference type="GO" id="GO:0017148">
    <property type="term" value="P:negative regulation of translation"/>
    <property type="evidence" value="ECO:0007669"/>
    <property type="project" value="InterPro"/>
</dbReference>
<feature type="region of interest" description="Disordered" evidence="1">
    <location>
        <begin position="114"/>
        <end position="142"/>
    </location>
</feature>
<dbReference type="GO" id="GO:0000288">
    <property type="term" value="P:nuclear-transcribed mRNA catabolic process, deadenylation-dependent decay"/>
    <property type="evidence" value="ECO:0007669"/>
    <property type="project" value="TreeGrafter"/>
</dbReference>
<feature type="domain" description="CCR4-NOT transcription complex subunit 1-like NOT1 connector" evidence="3">
    <location>
        <begin position="175"/>
        <end position="348"/>
    </location>
</feature>
<dbReference type="Pfam" id="PF25097">
    <property type="entry name" value="ARM_Cnot1"/>
    <property type="match status" value="1"/>
</dbReference>